<dbReference type="GO" id="GO:0005634">
    <property type="term" value="C:nucleus"/>
    <property type="evidence" value="ECO:0007669"/>
    <property type="project" value="UniProtKB-SubCell"/>
</dbReference>
<keyword evidence="4" id="KW-0227">DNA damage</keyword>
<gene>
    <name evidence="9" type="ORF">K2173_006221</name>
</gene>
<dbReference type="CDD" id="cd18140">
    <property type="entry name" value="HLD_clamp_RFC"/>
    <property type="match status" value="1"/>
</dbReference>
<sequence length="608" mass="68899">MGRRNSAIVLSSDDEDNDRSSASYRSYSKPKSKPFVTLTNAREPKRPRVSGSRSRLSREPRDGNEVWFRDEDFDELLCWSKVPADDWKGRVEFGCGRNNVKELWVDKYAPRCFEELAINKKKVQEVRAWFEEKMRTLKDDFRSHVLVITGQAGVGKSATIRLIASHLGATLCEWNTPTPTVWQEHVHNANAGIKYASKLDEFSSFIERASKYGIIQSTESKSSMILLIDDLPLTNGRAAFRRLQNCLLVLVRSTQIPTVILVTDYGKTDSADCTVRSMEELQLSLENAGACKVAFNPITINSIKKTLVRICREEHCSVTFENIDLIAKASGGDIRHAICSLQLFCMKPDPGLDLFPTNSRCSYTDEKIHNTSALVSRSALLFGRDETLSLFHALGKFLHNKRDTNVTSVSDQDSFSIQENFSRFPLKMDSPEKVLYQAHGQARPITDFLHENVLDFLSDEAMDDAWVVGSYLSDADFLLSSFQGVLTRYNEAESFLQSVAASVAVRGVLFGNSHPSPSRWHSIRRPNLWQVDQSMLLNQKEMTRRRFNPHRGSSYLDVLDIVADYRPLLKWLDYRSSSFDGSETDDECERMSLDGNGGKSSDDEIEEW</sequence>
<proteinExistence type="inferred from homology"/>
<accession>A0AAV8TCF2</accession>
<evidence type="ECO:0000256" key="2">
    <source>
        <dbReference type="ARBA" id="ARBA00006168"/>
    </source>
</evidence>
<organism evidence="9 10">
    <name type="scientific">Erythroxylum novogranatense</name>
    <dbReference type="NCBI Taxonomy" id="1862640"/>
    <lineage>
        <taxon>Eukaryota</taxon>
        <taxon>Viridiplantae</taxon>
        <taxon>Streptophyta</taxon>
        <taxon>Embryophyta</taxon>
        <taxon>Tracheophyta</taxon>
        <taxon>Spermatophyta</taxon>
        <taxon>Magnoliopsida</taxon>
        <taxon>eudicotyledons</taxon>
        <taxon>Gunneridae</taxon>
        <taxon>Pentapetalae</taxon>
        <taxon>rosids</taxon>
        <taxon>fabids</taxon>
        <taxon>Malpighiales</taxon>
        <taxon>Erythroxylaceae</taxon>
        <taxon>Erythroxylum</taxon>
    </lineage>
</organism>
<protein>
    <recommendedName>
        <fullName evidence="11">Cell cycle checkpoint protein RAD17</fullName>
    </recommendedName>
</protein>
<comment type="similarity">
    <text evidence="2">Belongs to the rad17/RAD24 family.</text>
</comment>
<keyword evidence="3" id="KW-0547">Nucleotide-binding</keyword>
<dbReference type="GO" id="GO:0006281">
    <property type="term" value="P:DNA repair"/>
    <property type="evidence" value="ECO:0007669"/>
    <property type="project" value="InterPro"/>
</dbReference>
<keyword evidence="6" id="KW-0539">Nucleus</keyword>
<dbReference type="FunFam" id="3.40.50.300:FF:001661">
    <property type="entry name" value="RAD17 checkpoint clamp loader component"/>
    <property type="match status" value="1"/>
</dbReference>
<feature type="region of interest" description="Disordered" evidence="8">
    <location>
        <begin position="1"/>
        <end position="59"/>
    </location>
</feature>
<evidence type="ECO:0000256" key="1">
    <source>
        <dbReference type="ARBA" id="ARBA00004123"/>
    </source>
</evidence>
<dbReference type="InterPro" id="IPR027417">
    <property type="entry name" value="P-loop_NTPase"/>
</dbReference>
<dbReference type="PANTHER" id="PTHR12172">
    <property type="entry name" value="CELL CYCLE CHECKPOINT PROTEIN RAD17"/>
    <property type="match status" value="1"/>
</dbReference>
<evidence type="ECO:0000256" key="7">
    <source>
        <dbReference type="ARBA" id="ARBA00023306"/>
    </source>
</evidence>
<keyword evidence="5" id="KW-0067">ATP-binding</keyword>
<evidence type="ECO:0008006" key="11">
    <source>
        <dbReference type="Google" id="ProtNLM"/>
    </source>
</evidence>
<dbReference type="EMBL" id="JAIWQS010000005">
    <property type="protein sequence ID" value="KAJ8764481.1"/>
    <property type="molecule type" value="Genomic_DNA"/>
</dbReference>
<evidence type="ECO:0000256" key="8">
    <source>
        <dbReference type="SAM" id="MobiDB-lite"/>
    </source>
</evidence>
<name>A0AAV8TCF2_9ROSI</name>
<dbReference type="GO" id="GO:0003689">
    <property type="term" value="F:DNA clamp loader activity"/>
    <property type="evidence" value="ECO:0007669"/>
    <property type="project" value="TreeGrafter"/>
</dbReference>
<evidence type="ECO:0000256" key="5">
    <source>
        <dbReference type="ARBA" id="ARBA00022840"/>
    </source>
</evidence>
<feature type="region of interest" description="Disordered" evidence="8">
    <location>
        <begin position="578"/>
        <end position="608"/>
    </location>
</feature>
<reference evidence="9 10" key="1">
    <citation type="submission" date="2021-09" db="EMBL/GenBank/DDBJ databases">
        <title>Genomic insights and catalytic innovation underlie evolution of tropane alkaloids biosynthesis.</title>
        <authorList>
            <person name="Wang Y.-J."/>
            <person name="Tian T."/>
            <person name="Huang J.-P."/>
            <person name="Huang S.-X."/>
        </authorList>
    </citation>
    <scope>NUCLEOTIDE SEQUENCE [LARGE SCALE GENOMIC DNA]</scope>
    <source>
        <strain evidence="9">KIB-2018</strain>
        <tissue evidence="9">Leaf</tissue>
    </source>
</reference>
<dbReference type="InterPro" id="IPR004582">
    <property type="entry name" value="Checkpoint_prot_Rad17_Rad24"/>
</dbReference>
<dbReference type="Proteomes" id="UP001159364">
    <property type="component" value="Linkage Group LG05"/>
</dbReference>
<dbReference type="CDD" id="cd00882">
    <property type="entry name" value="Ras_like_GTPase"/>
    <property type="match status" value="1"/>
</dbReference>
<feature type="compositionally biased region" description="Low complexity" evidence="8">
    <location>
        <begin position="20"/>
        <end position="29"/>
    </location>
</feature>
<keyword evidence="10" id="KW-1185">Reference proteome</keyword>
<dbReference type="Gene3D" id="1.10.8.60">
    <property type="match status" value="1"/>
</dbReference>
<comment type="subcellular location">
    <subcellularLocation>
        <location evidence="1">Nucleus</location>
    </subcellularLocation>
</comment>
<evidence type="ECO:0000256" key="3">
    <source>
        <dbReference type="ARBA" id="ARBA00022741"/>
    </source>
</evidence>
<evidence type="ECO:0000256" key="4">
    <source>
        <dbReference type="ARBA" id="ARBA00022763"/>
    </source>
</evidence>
<dbReference type="PANTHER" id="PTHR12172:SF0">
    <property type="entry name" value="CELL CYCLE CHECKPOINT PROTEIN RAD17"/>
    <property type="match status" value="1"/>
</dbReference>
<dbReference type="InterPro" id="IPR047854">
    <property type="entry name" value="RFC_lid"/>
</dbReference>
<comment type="caution">
    <text evidence="9">The sequence shown here is derived from an EMBL/GenBank/DDBJ whole genome shotgun (WGS) entry which is preliminary data.</text>
</comment>
<dbReference type="GO" id="GO:0000077">
    <property type="term" value="P:DNA damage checkpoint signaling"/>
    <property type="evidence" value="ECO:0007669"/>
    <property type="project" value="TreeGrafter"/>
</dbReference>
<dbReference type="SUPFAM" id="SSF52540">
    <property type="entry name" value="P-loop containing nucleoside triphosphate hydrolases"/>
    <property type="match status" value="1"/>
</dbReference>
<dbReference type="Gene3D" id="3.40.50.300">
    <property type="entry name" value="P-loop containing nucleotide triphosphate hydrolases"/>
    <property type="match status" value="1"/>
</dbReference>
<dbReference type="GO" id="GO:0003682">
    <property type="term" value="F:chromatin binding"/>
    <property type="evidence" value="ECO:0007669"/>
    <property type="project" value="TreeGrafter"/>
</dbReference>
<evidence type="ECO:0000313" key="10">
    <source>
        <dbReference type="Proteomes" id="UP001159364"/>
    </source>
</evidence>
<evidence type="ECO:0000256" key="6">
    <source>
        <dbReference type="ARBA" id="ARBA00023242"/>
    </source>
</evidence>
<dbReference type="GO" id="GO:0033314">
    <property type="term" value="P:mitotic DNA replication checkpoint signaling"/>
    <property type="evidence" value="ECO:0007669"/>
    <property type="project" value="TreeGrafter"/>
</dbReference>
<dbReference type="Pfam" id="PF03215">
    <property type="entry name" value="Rad17"/>
    <property type="match status" value="1"/>
</dbReference>
<keyword evidence="7" id="KW-0131">Cell cycle</keyword>
<evidence type="ECO:0000313" key="9">
    <source>
        <dbReference type="EMBL" id="KAJ8764481.1"/>
    </source>
</evidence>
<dbReference type="GO" id="GO:0005524">
    <property type="term" value="F:ATP binding"/>
    <property type="evidence" value="ECO:0007669"/>
    <property type="project" value="UniProtKB-KW"/>
</dbReference>
<dbReference type="AlphaFoldDB" id="A0AAV8TCF2"/>